<evidence type="ECO:0000313" key="3">
    <source>
        <dbReference type="EMBL" id="EKC31008.1"/>
    </source>
</evidence>
<gene>
    <name evidence="3" type="ORF">CGI_10025009</name>
</gene>
<name>K1QAQ8_MAGGI</name>
<reference evidence="3" key="1">
    <citation type="journal article" date="2012" name="Nature">
        <title>The oyster genome reveals stress adaptation and complexity of shell formation.</title>
        <authorList>
            <person name="Zhang G."/>
            <person name="Fang X."/>
            <person name="Guo X."/>
            <person name="Li L."/>
            <person name="Luo R."/>
            <person name="Xu F."/>
            <person name="Yang P."/>
            <person name="Zhang L."/>
            <person name="Wang X."/>
            <person name="Qi H."/>
            <person name="Xiong Z."/>
            <person name="Que H."/>
            <person name="Xie Y."/>
            <person name="Holland P.W."/>
            <person name="Paps J."/>
            <person name="Zhu Y."/>
            <person name="Wu F."/>
            <person name="Chen Y."/>
            <person name="Wang J."/>
            <person name="Peng C."/>
            <person name="Meng J."/>
            <person name="Yang L."/>
            <person name="Liu J."/>
            <person name="Wen B."/>
            <person name="Zhang N."/>
            <person name="Huang Z."/>
            <person name="Zhu Q."/>
            <person name="Feng Y."/>
            <person name="Mount A."/>
            <person name="Hedgecock D."/>
            <person name="Xu Z."/>
            <person name="Liu Y."/>
            <person name="Domazet-Loso T."/>
            <person name="Du Y."/>
            <person name="Sun X."/>
            <person name="Zhang S."/>
            <person name="Liu B."/>
            <person name="Cheng P."/>
            <person name="Jiang X."/>
            <person name="Li J."/>
            <person name="Fan D."/>
            <person name="Wang W."/>
            <person name="Fu W."/>
            <person name="Wang T."/>
            <person name="Wang B."/>
            <person name="Zhang J."/>
            <person name="Peng Z."/>
            <person name="Li Y."/>
            <person name="Li N."/>
            <person name="Wang J."/>
            <person name="Chen M."/>
            <person name="He Y."/>
            <person name="Tan F."/>
            <person name="Song X."/>
            <person name="Zheng Q."/>
            <person name="Huang R."/>
            <person name="Yang H."/>
            <person name="Du X."/>
            <person name="Chen L."/>
            <person name="Yang M."/>
            <person name="Gaffney P.M."/>
            <person name="Wang S."/>
            <person name="Luo L."/>
            <person name="She Z."/>
            <person name="Ming Y."/>
            <person name="Huang W."/>
            <person name="Zhang S."/>
            <person name="Huang B."/>
            <person name="Zhang Y."/>
            <person name="Qu T."/>
            <person name="Ni P."/>
            <person name="Miao G."/>
            <person name="Wang J."/>
            <person name="Wang Q."/>
            <person name="Steinberg C.E."/>
            <person name="Wang H."/>
            <person name="Li N."/>
            <person name="Qian L."/>
            <person name="Zhang G."/>
            <person name="Li Y."/>
            <person name="Yang H."/>
            <person name="Liu X."/>
            <person name="Wang J."/>
            <person name="Yin Y."/>
            <person name="Wang J."/>
        </authorList>
    </citation>
    <scope>NUCLEOTIDE SEQUENCE [LARGE SCALE GENOMIC DNA]</scope>
    <source>
        <strain evidence="3">05x7-T-G4-1.051#20</strain>
    </source>
</reference>
<dbReference type="HOGENOM" id="CLU_1596115_0_0_1"/>
<feature type="compositionally biased region" description="Basic residues" evidence="2">
    <location>
        <begin position="11"/>
        <end position="21"/>
    </location>
</feature>
<proteinExistence type="predicted"/>
<accession>K1QAQ8</accession>
<protein>
    <submittedName>
        <fullName evidence="3">Uncharacterized protein</fullName>
    </submittedName>
</protein>
<dbReference type="InParanoid" id="K1QAQ8"/>
<sequence>MNFGTPSPSKPPKKKKQKTKSQVKVAAAQGQGQGQAQCQGTTPISNPSCSPMQHIIQVGNETYHQMQPMQHIQPMQQAMQCSTSFQNHPNSTYSNTPNTSHIPPPWAHDISLQIQSVHKKLEKLDSIETSLSRMQGELNSLSTRVLEAEKSQQFISNSYDESTKPML</sequence>
<evidence type="ECO:0000256" key="2">
    <source>
        <dbReference type="SAM" id="MobiDB-lite"/>
    </source>
</evidence>
<feature type="compositionally biased region" description="Low complexity" evidence="2">
    <location>
        <begin position="22"/>
        <end position="40"/>
    </location>
</feature>
<dbReference type="EMBL" id="JH818313">
    <property type="protein sequence ID" value="EKC31008.1"/>
    <property type="molecule type" value="Genomic_DNA"/>
</dbReference>
<keyword evidence="1" id="KW-0175">Coiled coil</keyword>
<evidence type="ECO:0000256" key="1">
    <source>
        <dbReference type="SAM" id="Coils"/>
    </source>
</evidence>
<feature type="region of interest" description="Disordered" evidence="2">
    <location>
        <begin position="1"/>
        <end position="45"/>
    </location>
</feature>
<dbReference type="AlphaFoldDB" id="K1QAQ8"/>
<organism evidence="3">
    <name type="scientific">Magallana gigas</name>
    <name type="common">Pacific oyster</name>
    <name type="synonym">Crassostrea gigas</name>
    <dbReference type="NCBI Taxonomy" id="29159"/>
    <lineage>
        <taxon>Eukaryota</taxon>
        <taxon>Metazoa</taxon>
        <taxon>Spiralia</taxon>
        <taxon>Lophotrochozoa</taxon>
        <taxon>Mollusca</taxon>
        <taxon>Bivalvia</taxon>
        <taxon>Autobranchia</taxon>
        <taxon>Pteriomorphia</taxon>
        <taxon>Ostreida</taxon>
        <taxon>Ostreoidea</taxon>
        <taxon>Ostreidae</taxon>
        <taxon>Magallana</taxon>
    </lineage>
</organism>
<feature type="coiled-coil region" evidence="1">
    <location>
        <begin position="124"/>
        <end position="151"/>
    </location>
</feature>